<dbReference type="AlphaFoldDB" id="A0A941GGV8"/>
<name>A0A941GGV8_NIACI</name>
<dbReference type="Pfam" id="PF11193">
    <property type="entry name" value="DUF2812"/>
    <property type="match status" value="1"/>
</dbReference>
<protein>
    <submittedName>
        <fullName evidence="2">DUF2812 domain-containing protein</fullName>
    </submittedName>
</protein>
<evidence type="ECO:0000313" key="2">
    <source>
        <dbReference type="EMBL" id="MBR8671268.1"/>
    </source>
</evidence>
<dbReference type="EMBL" id="JAGTPX010000020">
    <property type="protein sequence ID" value="MBR8671268.1"/>
    <property type="molecule type" value="Genomic_DNA"/>
</dbReference>
<comment type="caution">
    <text evidence="2">The sequence shown here is derived from an EMBL/GenBank/DDBJ whole genome shotgun (WGS) entry which is preliminary data.</text>
</comment>
<accession>A0A941GGV8</accession>
<keyword evidence="1" id="KW-1133">Transmembrane helix</keyword>
<feature type="transmembrane region" description="Helical" evidence="1">
    <location>
        <begin position="70"/>
        <end position="94"/>
    </location>
</feature>
<gene>
    <name evidence="2" type="ORF">KD144_17160</name>
</gene>
<keyword evidence="1" id="KW-0472">Membrane</keyword>
<evidence type="ECO:0000256" key="1">
    <source>
        <dbReference type="SAM" id="Phobius"/>
    </source>
</evidence>
<sequence length="108" mass="12825">MEELNVEYVASTNRWHYFRRDAGLGAFEIYSDIDSQIEHYQRINFIWWILAMIFLYSGLSSNILLRGTDIFEIILNTVLVLIGVFFLILAFPLTKKIYFLKKKKKLLL</sequence>
<reference evidence="2" key="1">
    <citation type="submission" date="2021-04" db="EMBL/GenBank/DDBJ databases">
        <title>Genomic analysis of electroactive and textile dye degrading Bacillus circulans strain: DC10 isolated from constructed wetland-microbial fuel cells treating textile dye wastewaters.</title>
        <authorList>
            <person name="Patel D.U."/>
            <person name="Desai C.R."/>
        </authorList>
    </citation>
    <scope>NUCLEOTIDE SEQUENCE</scope>
    <source>
        <strain evidence="2">DC10</strain>
    </source>
</reference>
<dbReference type="InterPro" id="IPR021359">
    <property type="entry name" value="DUF2812"/>
</dbReference>
<keyword evidence="1" id="KW-0812">Transmembrane</keyword>
<proteinExistence type="predicted"/>
<organism evidence="2">
    <name type="scientific">Niallia circulans</name>
    <name type="common">Bacillus circulans</name>
    <dbReference type="NCBI Taxonomy" id="1397"/>
    <lineage>
        <taxon>Bacteria</taxon>
        <taxon>Bacillati</taxon>
        <taxon>Bacillota</taxon>
        <taxon>Bacilli</taxon>
        <taxon>Bacillales</taxon>
        <taxon>Bacillaceae</taxon>
        <taxon>Niallia</taxon>
    </lineage>
</organism>
<feature type="transmembrane region" description="Helical" evidence="1">
    <location>
        <begin position="45"/>
        <end position="64"/>
    </location>
</feature>